<organism evidence="1 2">
    <name type="scientific">Arctium lappa</name>
    <name type="common">Greater burdock</name>
    <name type="synonym">Lappa major</name>
    <dbReference type="NCBI Taxonomy" id="4217"/>
    <lineage>
        <taxon>Eukaryota</taxon>
        <taxon>Viridiplantae</taxon>
        <taxon>Streptophyta</taxon>
        <taxon>Embryophyta</taxon>
        <taxon>Tracheophyta</taxon>
        <taxon>Spermatophyta</taxon>
        <taxon>Magnoliopsida</taxon>
        <taxon>eudicotyledons</taxon>
        <taxon>Gunneridae</taxon>
        <taxon>Pentapetalae</taxon>
        <taxon>asterids</taxon>
        <taxon>campanulids</taxon>
        <taxon>Asterales</taxon>
        <taxon>Asteraceae</taxon>
        <taxon>Carduoideae</taxon>
        <taxon>Cardueae</taxon>
        <taxon>Arctiinae</taxon>
        <taxon>Arctium</taxon>
    </lineage>
</organism>
<accession>A0ACB9FHL4</accession>
<protein>
    <submittedName>
        <fullName evidence="1">Uncharacterized protein</fullName>
    </submittedName>
</protein>
<reference evidence="1 2" key="2">
    <citation type="journal article" date="2022" name="Mol. Ecol. Resour.">
        <title>The genomes of chicory, endive, great burdock and yacon provide insights into Asteraceae paleo-polyploidization history and plant inulin production.</title>
        <authorList>
            <person name="Fan W."/>
            <person name="Wang S."/>
            <person name="Wang H."/>
            <person name="Wang A."/>
            <person name="Jiang F."/>
            <person name="Liu H."/>
            <person name="Zhao H."/>
            <person name="Xu D."/>
            <person name="Zhang Y."/>
        </authorList>
    </citation>
    <scope>NUCLEOTIDE SEQUENCE [LARGE SCALE GENOMIC DNA]</scope>
    <source>
        <strain evidence="2">cv. Niubang</strain>
    </source>
</reference>
<comment type="caution">
    <text evidence="1">The sequence shown here is derived from an EMBL/GenBank/DDBJ whole genome shotgun (WGS) entry which is preliminary data.</text>
</comment>
<sequence length="239" mass="27016">MEESMHRKTRKSRIPNHRINFSDPNTNFRNMFMEKANVWLMKKRQASLQRKRAIMVSRQSVLNDEDVAKISQMPSLPATDAVPFNKGRYEENKGGYEENKGEEEGSIPLPSITSKSGPKPCLDGEGVKITGILIGKTLNSPCVEYVSKSEHGSASVNFLKSNNISVEDGQVLESAASFGMNMDEHHIQTNGNLQDQKDPPKILYFGNKECRLNMAASYDFFEKFNEGHYEEVFSEGEER</sequence>
<reference evidence="2" key="1">
    <citation type="journal article" date="2022" name="Mol. Ecol. Resour.">
        <title>The genomes of chicory, endive, great burdock and yacon provide insights into Asteraceae palaeo-polyploidization history and plant inulin production.</title>
        <authorList>
            <person name="Fan W."/>
            <person name="Wang S."/>
            <person name="Wang H."/>
            <person name="Wang A."/>
            <person name="Jiang F."/>
            <person name="Liu H."/>
            <person name="Zhao H."/>
            <person name="Xu D."/>
            <person name="Zhang Y."/>
        </authorList>
    </citation>
    <scope>NUCLEOTIDE SEQUENCE [LARGE SCALE GENOMIC DNA]</scope>
    <source>
        <strain evidence="2">cv. Niubang</strain>
    </source>
</reference>
<evidence type="ECO:0000313" key="2">
    <source>
        <dbReference type="Proteomes" id="UP001055879"/>
    </source>
</evidence>
<dbReference type="EMBL" id="CM042047">
    <property type="protein sequence ID" value="KAI3770642.1"/>
    <property type="molecule type" value="Genomic_DNA"/>
</dbReference>
<keyword evidence="2" id="KW-1185">Reference proteome</keyword>
<name>A0ACB9FHL4_ARCLA</name>
<evidence type="ECO:0000313" key="1">
    <source>
        <dbReference type="EMBL" id="KAI3770642.1"/>
    </source>
</evidence>
<dbReference type="Proteomes" id="UP001055879">
    <property type="component" value="Linkage Group LG01"/>
</dbReference>
<proteinExistence type="predicted"/>
<gene>
    <name evidence="1" type="ORF">L6452_01783</name>
</gene>